<dbReference type="Pfam" id="PF00380">
    <property type="entry name" value="Ribosomal_S9"/>
    <property type="match status" value="1"/>
</dbReference>
<organism evidence="6 7">
    <name type="scientific">Pythium insidiosum</name>
    <name type="common">Pythiosis disease agent</name>
    <dbReference type="NCBI Taxonomy" id="114742"/>
    <lineage>
        <taxon>Eukaryota</taxon>
        <taxon>Sar</taxon>
        <taxon>Stramenopiles</taxon>
        <taxon>Oomycota</taxon>
        <taxon>Peronosporomycetes</taxon>
        <taxon>Pythiales</taxon>
        <taxon>Pythiaceae</taxon>
        <taxon>Pythium</taxon>
    </lineage>
</organism>
<dbReference type="EMBL" id="JAKCXM010000317">
    <property type="protein sequence ID" value="KAJ0395943.1"/>
    <property type="molecule type" value="Genomic_DNA"/>
</dbReference>
<dbReference type="FunFam" id="3.30.230.10:FF:000001">
    <property type="entry name" value="30S ribosomal protein S9"/>
    <property type="match status" value="1"/>
</dbReference>
<dbReference type="SUPFAM" id="SSF54211">
    <property type="entry name" value="Ribosomal protein S5 domain 2-like"/>
    <property type="match status" value="1"/>
</dbReference>
<keyword evidence="7" id="KW-1185">Reference proteome</keyword>
<dbReference type="NCBIfam" id="NF001099">
    <property type="entry name" value="PRK00132.1"/>
    <property type="match status" value="1"/>
</dbReference>
<evidence type="ECO:0000256" key="2">
    <source>
        <dbReference type="ARBA" id="ARBA00022980"/>
    </source>
</evidence>
<dbReference type="GO" id="GO:0003735">
    <property type="term" value="F:structural constituent of ribosome"/>
    <property type="evidence" value="ECO:0007669"/>
    <property type="project" value="InterPro"/>
</dbReference>
<proteinExistence type="inferred from homology"/>
<reference evidence="6" key="1">
    <citation type="submission" date="2021-12" db="EMBL/GenBank/DDBJ databases">
        <title>Prjna785345.</title>
        <authorList>
            <person name="Rujirawat T."/>
            <person name="Krajaejun T."/>
        </authorList>
    </citation>
    <scope>NUCLEOTIDE SEQUENCE</scope>
    <source>
        <strain evidence="6">Pi057C3</strain>
    </source>
</reference>
<feature type="compositionally biased region" description="Basic residues" evidence="5">
    <location>
        <begin position="312"/>
        <end position="326"/>
    </location>
</feature>
<evidence type="ECO:0000256" key="4">
    <source>
        <dbReference type="RuleBase" id="RU003815"/>
    </source>
</evidence>
<comment type="similarity">
    <text evidence="1 4">Belongs to the universal ribosomal protein uS9 family.</text>
</comment>
<sequence length="326" mass="36419">MNAALLIASARRVARASALRAAVASVSAPSLSHALSAGPVASSSLAVAPRGLSAAMAPSLRAFSTTTKKPKVAGDSSDSDSDRESDDESESDDEENDSDSDDDEEEEEEERELNGSYGLDDDWDEERWGALDSEDWQGFDGDLDAVTEEGVPKWLQSVRDLSAIHQEKRMRDKLARRAMEEAKKNVVRVRKVDEFGRAYGTGRRKTSSARVWVKRSEKPFEGRIRVNKMDLVDYFVRDTHREDVLKPFSVIDQIGNFDVYCTVKGGGLSGQAGAVRHGISRALQNFDPNFRPLLKKEKLLTRDPRMVERKKAGQKKARKKFQWVKR</sequence>
<protein>
    <recommendedName>
        <fullName evidence="8">30S ribosomal protein S9</fullName>
    </recommendedName>
</protein>
<evidence type="ECO:0000256" key="1">
    <source>
        <dbReference type="ARBA" id="ARBA00005251"/>
    </source>
</evidence>
<dbReference type="GO" id="GO:0006412">
    <property type="term" value="P:translation"/>
    <property type="evidence" value="ECO:0007669"/>
    <property type="project" value="InterPro"/>
</dbReference>
<keyword evidence="2 4" id="KW-0689">Ribosomal protein</keyword>
<dbReference type="HAMAP" id="MF_00532_B">
    <property type="entry name" value="Ribosomal_uS9_B"/>
    <property type="match status" value="1"/>
</dbReference>
<dbReference type="Proteomes" id="UP001209570">
    <property type="component" value="Unassembled WGS sequence"/>
</dbReference>
<evidence type="ECO:0008006" key="8">
    <source>
        <dbReference type="Google" id="ProtNLM"/>
    </source>
</evidence>
<dbReference type="InterPro" id="IPR023035">
    <property type="entry name" value="Ribosomal_uS9_bac/plastid"/>
</dbReference>
<keyword evidence="3 4" id="KW-0687">Ribonucleoprotein</keyword>
<evidence type="ECO:0000313" key="6">
    <source>
        <dbReference type="EMBL" id="KAJ0395943.1"/>
    </source>
</evidence>
<feature type="compositionally biased region" description="Acidic residues" evidence="5">
    <location>
        <begin position="77"/>
        <end position="111"/>
    </location>
</feature>
<dbReference type="PANTHER" id="PTHR21569:SF1">
    <property type="entry name" value="SMALL RIBOSOMAL SUBUNIT PROTEIN US9M"/>
    <property type="match status" value="1"/>
</dbReference>
<dbReference type="GO" id="GO:0022627">
    <property type="term" value="C:cytosolic small ribosomal subunit"/>
    <property type="evidence" value="ECO:0007669"/>
    <property type="project" value="TreeGrafter"/>
</dbReference>
<dbReference type="PANTHER" id="PTHR21569">
    <property type="entry name" value="RIBOSOMAL PROTEIN S9"/>
    <property type="match status" value="1"/>
</dbReference>
<feature type="region of interest" description="Disordered" evidence="5">
    <location>
        <begin position="304"/>
        <end position="326"/>
    </location>
</feature>
<feature type="region of interest" description="Disordered" evidence="5">
    <location>
        <begin position="60"/>
        <end position="124"/>
    </location>
</feature>
<dbReference type="PROSITE" id="PS00360">
    <property type="entry name" value="RIBOSOMAL_S9"/>
    <property type="match status" value="1"/>
</dbReference>
<dbReference type="GO" id="GO:0003723">
    <property type="term" value="F:RNA binding"/>
    <property type="evidence" value="ECO:0007669"/>
    <property type="project" value="TreeGrafter"/>
</dbReference>
<dbReference type="Gene3D" id="3.30.230.10">
    <property type="match status" value="1"/>
</dbReference>
<accession>A0AAD5LC23</accession>
<evidence type="ECO:0000256" key="5">
    <source>
        <dbReference type="SAM" id="MobiDB-lite"/>
    </source>
</evidence>
<dbReference type="AlphaFoldDB" id="A0AAD5LC23"/>
<dbReference type="InterPro" id="IPR000754">
    <property type="entry name" value="Ribosomal_uS9"/>
</dbReference>
<dbReference type="InterPro" id="IPR014721">
    <property type="entry name" value="Ribsml_uS5_D2-typ_fold_subgr"/>
</dbReference>
<dbReference type="InterPro" id="IPR020568">
    <property type="entry name" value="Ribosomal_Su5_D2-typ_SF"/>
</dbReference>
<evidence type="ECO:0000256" key="3">
    <source>
        <dbReference type="ARBA" id="ARBA00023274"/>
    </source>
</evidence>
<comment type="caution">
    <text evidence="6">The sequence shown here is derived from an EMBL/GenBank/DDBJ whole genome shotgun (WGS) entry which is preliminary data.</text>
</comment>
<gene>
    <name evidence="6" type="ORF">P43SY_003303</name>
</gene>
<dbReference type="InterPro" id="IPR020574">
    <property type="entry name" value="Ribosomal_uS9_CS"/>
</dbReference>
<name>A0AAD5LC23_PYTIN</name>
<evidence type="ECO:0000313" key="7">
    <source>
        <dbReference type="Proteomes" id="UP001209570"/>
    </source>
</evidence>